<dbReference type="SUPFAM" id="SSF48371">
    <property type="entry name" value="ARM repeat"/>
    <property type="match status" value="1"/>
</dbReference>
<dbReference type="GO" id="GO:0006281">
    <property type="term" value="P:DNA repair"/>
    <property type="evidence" value="ECO:0007669"/>
    <property type="project" value="TreeGrafter"/>
</dbReference>
<dbReference type="GO" id="GO:0005634">
    <property type="term" value="C:nucleus"/>
    <property type="evidence" value="ECO:0007669"/>
    <property type="project" value="UniProtKB-SubCell"/>
</dbReference>
<dbReference type="InterPro" id="IPR039776">
    <property type="entry name" value="Pds5"/>
</dbReference>
<organism evidence="7 8">
    <name type="scientific">Trichoglossum hirsutum</name>
    <dbReference type="NCBI Taxonomy" id="265104"/>
    <lineage>
        <taxon>Eukaryota</taxon>
        <taxon>Fungi</taxon>
        <taxon>Dikarya</taxon>
        <taxon>Ascomycota</taxon>
        <taxon>Pezizomycotina</taxon>
        <taxon>Geoglossomycetes</taxon>
        <taxon>Geoglossales</taxon>
        <taxon>Geoglossaceae</taxon>
        <taxon>Trichoglossum</taxon>
    </lineage>
</organism>
<protein>
    <submittedName>
        <fullName evidence="7">Uncharacterized protein</fullName>
    </submittedName>
</protein>
<keyword evidence="8" id="KW-1185">Reference proteome</keyword>
<gene>
    <name evidence="7" type="ORF">GP486_004143</name>
</gene>
<dbReference type="InterPro" id="IPR011989">
    <property type="entry name" value="ARM-like"/>
</dbReference>
<sequence>MPRRAAAHIESTVIDKQPEVSLPGLKFNEPLSWRAGKAINVAELLKRLSTLSKELREMDQEEIDRDSVTKVAKELAGHHLLAHKDKGVRAWTACCLVDILRLCAPDAPFTVAQLKDIFTLFVTTILPALADPSNAYNTQHIHVLQSLAQVKSVILLTDIPSSEALILHLFSSFFDISSGSSKSSAGEHIGKNVEYHMSTILVTLVDEATNLPAEVVDSIVAQFLRVDPGSLSSTTSKDGKSKKNGLTPAIDDKQLTLRLKELPPAYNMAKTICNSCPEKMARYISQYFNEVILDASSSSAAADSVAKSHHHRRASHDREDSDDGDGPSGPTEEDLKELHKAHRLLRELWRASPAVLQNVIPQLEAELPAENVQLRLLATETLGDMVSGIGASGPPPPPAMDPFAYPPAELSSYSDVTPSYGILSIPSSPQSFPQTHPAVYASFLSRQNDKSALIRSAWTTSIGRILITSAGGVGLSQNEEQTLLKGLAVKLLDSDERVRIAAVKVISGFGFRDVVFKLGSDGGVTQPSSILANLVDRVRDRKHGVRVEAMKAVARIWGVAAGEIAAGNETVELLLGAIPSKIFDTVYINDLELNVLVEHVLFESLLPLGYPPLKPKGSKAPSGESQSRGRGKESNGDKENESADADKIRTERLLLLIKDLDPKAKRAFFSLPGRQAACSQVAESLLKKCEEFNGGVMDENEAAIKKQLHNLIDWFAKQLPDPAKATADLLKFAKMNDRRNYQLIRFCMAPESDYRTVHKAIKELTKRIEAAPGSPAGMLETITTFLYRISLLIYNKSHVPAIVEYSRRSDSPLESTAHEVLKEISTVKPQIFKAHVKELCGLLEEQAPTATRANDPGTVDTLKACAGFAARFPKDMPTGRKFLQALVNFALHGTPPEASKHAVTILMAAAERKEMYATDLIRKCTTGFKFGSDHFLARLATLSQLMFLAPKEVDEENDPIIDIATKEILFKVRTPKTASQEEWLDDERIDDECRAKLWALKILVNRLRSSQDPKEMRELAQPVLKLLNTLVANKGELSKKKDTPPAHRSRLRLVAAQLLLKLCKTKIYDELLTPDAFNRLACVAQDSVHQVRPGFVTKLKKYLGQSRLPSRFYTIVFLMAYEPHEEFRDETVTWIKARAKFLAQQKSTVMESVFSRLLSLLAHHPDFNTSADDLVDFTKYILFYLRPVATEENLSLIFYVAQRVKQARDAISPEKSDNLYCLSDLAQAIIQRYEDVNGWSMQAWPGKLKLPVQLFAPLASHAIAQEIATKSYLPKELEERLDGLVKVKAKTKRVSFNQPNK</sequence>
<dbReference type="PANTHER" id="PTHR12663:SF0">
    <property type="entry name" value="PRECOCIOUS DISSOCIATION OF SISTERS 5, ISOFORM A"/>
    <property type="match status" value="1"/>
</dbReference>
<dbReference type="Gene3D" id="1.25.10.10">
    <property type="entry name" value="Leucine-rich Repeat Variant"/>
    <property type="match status" value="1"/>
</dbReference>
<accession>A0A9P8LBN5</accession>
<evidence type="ECO:0000256" key="5">
    <source>
        <dbReference type="ARBA" id="ARBA00023306"/>
    </source>
</evidence>
<name>A0A9P8LBN5_9PEZI</name>
<keyword evidence="3" id="KW-0498">Mitosis</keyword>
<comment type="caution">
    <text evidence="7">The sequence shown here is derived from an EMBL/GenBank/DDBJ whole genome shotgun (WGS) entry which is preliminary data.</text>
</comment>
<keyword evidence="4" id="KW-0539">Nucleus</keyword>
<dbReference type="GO" id="GO:0051301">
    <property type="term" value="P:cell division"/>
    <property type="evidence" value="ECO:0007669"/>
    <property type="project" value="UniProtKB-KW"/>
</dbReference>
<feature type="compositionally biased region" description="Basic and acidic residues" evidence="6">
    <location>
        <begin position="630"/>
        <end position="644"/>
    </location>
</feature>
<dbReference type="Proteomes" id="UP000750711">
    <property type="component" value="Unassembled WGS sequence"/>
</dbReference>
<evidence type="ECO:0000256" key="3">
    <source>
        <dbReference type="ARBA" id="ARBA00022776"/>
    </source>
</evidence>
<evidence type="ECO:0000313" key="8">
    <source>
        <dbReference type="Proteomes" id="UP000750711"/>
    </source>
</evidence>
<feature type="compositionally biased region" description="Acidic residues" evidence="6">
    <location>
        <begin position="320"/>
        <end position="334"/>
    </location>
</feature>
<dbReference type="Pfam" id="PF20168">
    <property type="entry name" value="PDS5"/>
    <property type="match status" value="1"/>
</dbReference>
<evidence type="ECO:0000313" key="7">
    <source>
        <dbReference type="EMBL" id="KAH0559344.1"/>
    </source>
</evidence>
<keyword evidence="2" id="KW-0132">Cell division</keyword>
<dbReference type="EMBL" id="JAGHQM010000622">
    <property type="protein sequence ID" value="KAH0559344.1"/>
    <property type="molecule type" value="Genomic_DNA"/>
</dbReference>
<dbReference type="PANTHER" id="PTHR12663">
    <property type="entry name" value="ANDROGEN INDUCED INHIBITOR OF PROLIFERATION AS3 / PDS5-RELATED"/>
    <property type="match status" value="1"/>
</dbReference>
<dbReference type="GO" id="GO:0000785">
    <property type="term" value="C:chromatin"/>
    <property type="evidence" value="ECO:0007669"/>
    <property type="project" value="TreeGrafter"/>
</dbReference>
<evidence type="ECO:0000256" key="1">
    <source>
        <dbReference type="ARBA" id="ARBA00004123"/>
    </source>
</evidence>
<reference evidence="7" key="1">
    <citation type="submission" date="2021-03" db="EMBL/GenBank/DDBJ databases">
        <title>Comparative genomics and phylogenomic investigation of the class Geoglossomycetes provide insights into ecological specialization and systematics.</title>
        <authorList>
            <person name="Melie T."/>
            <person name="Pirro S."/>
            <person name="Miller A.N."/>
            <person name="Quandt A."/>
        </authorList>
    </citation>
    <scope>NUCLEOTIDE SEQUENCE</scope>
    <source>
        <strain evidence="7">CAQ_001_2017</strain>
    </source>
</reference>
<evidence type="ECO:0000256" key="4">
    <source>
        <dbReference type="ARBA" id="ARBA00023242"/>
    </source>
</evidence>
<proteinExistence type="predicted"/>
<dbReference type="InterPro" id="IPR016024">
    <property type="entry name" value="ARM-type_fold"/>
</dbReference>
<comment type="subcellular location">
    <subcellularLocation>
        <location evidence="1">Nucleus</location>
    </subcellularLocation>
</comment>
<dbReference type="GO" id="GO:0007064">
    <property type="term" value="P:mitotic sister chromatid cohesion"/>
    <property type="evidence" value="ECO:0007669"/>
    <property type="project" value="InterPro"/>
</dbReference>
<evidence type="ECO:0000256" key="2">
    <source>
        <dbReference type="ARBA" id="ARBA00022618"/>
    </source>
</evidence>
<feature type="region of interest" description="Disordered" evidence="6">
    <location>
        <begin position="303"/>
        <end position="334"/>
    </location>
</feature>
<dbReference type="CDD" id="cd19953">
    <property type="entry name" value="PDS5"/>
    <property type="match status" value="1"/>
</dbReference>
<keyword evidence="5" id="KW-0131">Cell cycle</keyword>
<evidence type="ECO:0000256" key="6">
    <source>
        <dbReference type="SAM" id="MobiDB-lite"/>
    </source>
</evidence>
<feature type="region of interest" description="Disordered" evidence="6">
    <location>
        <begin position="613"/>
        <end position="644"/>
    </location>
</feature>